<dbReference type="SUPFAM" id="SSF57850">
    <property type="entry name" value="RING/U-box"/>
    <property type="match status" value="1"/>
</dbReference>
<evidence type="ECO:0000256" key="3">
    <source>
        <dbReference type="ARBA" id="ARBA00022833"/>
    </source>
</evidence>
<evidence type="ECO:0000256" key="5">
    <source>
        <dbReference type="SAM" id="MobiDB-lite"/>
    </source>
</evidence>
<feature type="domain" description="SP-RING-type" evidence="6">
    <location>
        <begin position="103"/>
        <end position="193"/>
    </location>
</feature>
<dbReference type="GO" id="GO:0016791">
    <property type="term" value="F:phosphatase activity"/>
    <property type="evidence" value="ECO:0007669"/>
    <property type="project" value="TreeGrafter"/>
</dbReference>
<dbReference type="InterPro" id="IPR013083">
    <property type="entry name" value="Znf_RING/FYVE/PHD"/>
</dbReference>
<dbReference type="Proteomes" id="UP000887575">
    <property type="component" value="Unassembled WGS sequence"/>
</dbReference>
<sequence length="500" mass="58089">MDHLRNTLDLLKSLPVAEMTPDQKDHIRKLGKKLLEAEKEALAFEKLRNEGGLTFSLELRIEKNFENVENKIHDLMLGTQCQSQLAPEVKELLESLDEAESDGDLEIQTVGVSINKVDPISRKPITIPMKNPKCGHVYDRDTITEFVNGLGARTRKQAGKARCPVQGCGNKEAVNVSLLKDFPEYFDLLKAEEAKLRMALKRNPDFGLDDLSSDFDPAESSERLGKRRKGEFLEKEHPGEEPKPRRSEGKKWFQEEHGRMTRQLSRLSTLNAYQRHKEMINLYYLYHPDANRHIMERDTSRDKTDYDVLKANHKFLWSNEDEAETSKNWEKRLAKKYYDKLFKEYCIVDTVHYRHNKIGMRWRTEQEVKSGKGQFKCGSRKCERTEDLSSWEVNFSYVEEGQRKNALVKVRLCPECAEKLNYGSKKRKVEKSDRSSKWRSKKIPIADDAPEEKKVEENDEKATTSKELKTAVEIWSAPHQAEVEKTVDNEIDDFLNDIFD</sequence>
<evidence type="ECO:0000256" key="2">
    <source>
        <dbReference type="ARBA" id="ARBA00022771"/>
    </source>
</evidence>
<protein>
    <recommendedName>
        <fullName evidence="6">SP-RING-type domain-containing protein</fullName>
    </recommendedName>
</protein>
<feature type="compositionally biased region" description="Basic and acidic residues" evidence="5">
    <location>
        <begin position="451"/>
        <end position="466"/>
    </location>
</feature>
<dbReference type="Pfam" id="PF09725">
    <property type="entry name" value="Fra10Ac1"/>
    <property type="match status" value="1"/>
</dbReference>
<proteinExistence type="predicted"/>
<reference evidence="8" key="1">
    <citation type="submission" date="2024-02" db="UniProtKB">
        <authorList>
            <consortium name="WormBaseParasite"/>
        </authorList>
    </citation>
    <scope>IDENTIFICATION</scope>
</reference>
<feature type="region of interest" description="Disordered" evidence="5">
    <location>
        <begin position="431"/>
        <end position="466"/>
    </location>
</feature>
<dbReference type="InterPro" id="IPR050645">
    <property type="entry name" value="Histidine_acid_phosphatase"/>
</dbReference>
<feature type="region of interest" description="Disordered" evidence="5">
    <location>
        <begin position="210"/>
        <end position="257"/>
    </location>
</feature>
<feature type="compositionally biased region" description="Basic and acidic residues" evidence="5">
    <location>
        <begin position="220"/>
        <end position="257"/>
    </location>
</feature>
<keyword evidence="2 4" id="KW-0863">Zinc-finger</keyword>
<keyword evidence="7" id="KW-1185">Reference proteome</keyword>
<dbReference type="Gene3D" id="3.30.40.10">
    <property type="entry name" value="Zinc/RING finger domain, C3HC4 (zinc finger)"/>
    <property type="match status" value="1"/>
</dbReference>
<dbReference type="AlphaFoldDB" id="A0AAF3EYF0"/>
<dbReference type="PANTHER" id="PTHR11567:SF25">
    <property type="entry name" value="PROTEIN FRA10AC1"/>
    <property type="match status" value="1"/>
</dbReference>
<evidence type="ECO:0000256" key="4">
    <source>
        <dbReference type="PROSITE-ProRule" id="PRU00452"/>
    </source>
</evidence>
<evidence type="ECO:0000256" key="1">
    <source>
        <dbReference type="ARBA" id="ARBA00022723"/>
    </source>
</evidence>
<dbReference type="PROSITE" id="PS51044">
    <property type="entry name" value="ZF_SP_RING"/>
    <property type="match status" value="1"/>
</dbReference>
<organism evidence="7 8">
    <name type="scientific">Mesorhabditis belari</name>
    <dbReference type="NCBI Taxonomy" id="2138241"/>
    <lineage>
        <taxon>Eukaryota</taxon>
        <taxon>Metazoa</taxon>
        <taxon>Ecdysozoa</taxon>
        <taxon>Nematoda</taxon>
        <taxon>Chromadorea</taxon>
        <taxon>Rhabditida</taxon>
        <taxon>Rhabditina</taxon>
        <taxon>Rhabditomorpha</taxon>
        <taxon>Rhabditoidea</taxon>
        <taxon>Rhabditidae</taxon>
        <taxon>Mesorhabditinae</taxon>
        <taxon>Mesorhabditis</taxon>
    </lineage>
</organism>
<name>A0AAF3EYF0_9BILA</name>
<dbReference type="InterPro" id="IPR004181">
    <property type="entry name" value="Znf_MIZ"/>
</dbReference>
<keyword evidence="1" id="KW-0479">Metal-binding</keyword>
<evidence type="ECO:0000259" key="6">
    <source>
        <dbReference type="PROSITE" id="PS51044"/>
    </source>
</evidence>
<evidence type="ECO:0000313" key="7">
    <source>
        <dbReference type="Proteomes" id="UP000887575"/>
    </source>
</evidence>
<feature type="compositionally biased region" description="Acidic residues" evidence="5">
    <location>
        <begin position="210"/>
        <end position="219"/>
    </location>
</feature>
<evidence type="ECO:0000313" key="8">
    <source>
        <dbReference type="WBParaSite" id="MBELARI_LOCUS18551"/>
    </source>
</evidence>
<dbReference type="Pfam" id="PF11789">
    <property type="entry name" value="zf-Nse"/>
    <property type="match status" value="1"/>
</dbReference>
<dbReference type="GO" id="GO:0008270">
    <property type="term" value="F:zinc ion binding"/>
    <property type="evidence" value="ECO:0007669"/>
    <property type="project" value="UniProtKB-KW"/>
</dbReference>
<dbReference type="PANTHER" id="PTHR11567">
    <property type="entry name" value="ACID PHOSPHATASE-RELATED"/>
    <property type="match status" value="1"/>
</dbReference>
<dbReference type="WBParaSite" id="MBELARI_LOCUS18551">
    <property type="protein sequence ID" value="MBELARI_LOCUS18551"/>
    <property type="gene ID" value="MBELARI_LOCUS18551"/>
</dbReference>
<dbReference type="InterPro" id="IPR019129">
    <property type="entry name" value="Folate-sensitive_fs_Fra10Ac1"/>
</dbReference>
<accession>A0AAF3EYF0</accession>
<keyword evidence="3" id="KW-0862">Zinc</keyword>